<name>A0ACC1PP79_9PEZI</name>
<evidence type="ECO:0000313" key="1">
    <source>
        <dbReference type="EMBL" id="KAJ2996915.1"/>
    </source>
</evidence>
<proteinExistence type="predicted"/>
<keyword evidence="2" id="KW-1185">Reference proteome</keyword>
<evidence type="ECO:0000313" key="2">
    <source>
        <dbReference type="Proteomes" id="UP001143856"/>
    </source>
</evidence>
<sequence length="195" mass="21470">MDPSPDICIVMHPSPDICIVLRSQRRRRHGDDDSSSIDIQGPWESIVQILESVIRSLANDNEDYGFVIKGTGTTVSALLRRMPEDRFTVLKHHADMPATAADMTPARSFGPEELILAGNGAIVSDIIAWMPEDHFTAQMYCGNEPLTSIFDRIQPIVHAVISTTQPVNNHEDDEETDSSSSESSSSESSSSEENQ</sequence>
<gene>
    <name evidence="1" type="ORF">NUW58_g814</name>
</gene>
<organism evidence="1 2">
    <name type="scientific">Xylaria curta</name>
    <dbReference type="NCBI Taxonomy" id="42375"/>
    <lineage>
        <taxon>Eukaryota</taxon>
        <taxon>Fungi</taxon>
        <taxon>Dikarya</taxon>
        <taxon>Ascomycota</taxon>
        <taxon>Pezizomycotina</taxon>
        <taxon>Sordariomycetes</taxon>
        <taxon>Xylariomycetidae</taxon>
        <taxon>Xylariales</taxon>
        <taxon>Xylariaceae</taxon>
        <taxon>Xylaria</taxon>
    </lineage>
</organism>
<dbReference type="EMBL" id="JAPDGR010000076">
    <property type="protein sequence ID" value="KAJ2996915.1"/>
    <property type="molecule type" value="Genomic_DNA"/>
</dbReference>
<reference evidence="1" key="1">
    <citation type="submission" date="2022-10" db="EMBL/GenBank/DDBJ databases">
        <title>Genome Sequence of Xylaria curta.</title>
        <authorList>
            <person name="Buettner E."/>
        </authorList>
    </citation>
    <scope>NUCLEOTIDE SEQUENCE</scope>
    <source>
        <strain evidence="1">Babe10</strain>
    </source>
</reference>
<dbReference type="Proteomes" id="UP001143856">
    <property type="component" value="Unassembled WGS sequence"/>
</dbReference>
<protein>
    <submittedName>
        <fullName evidence="1">Uncharacterized protein</fullName>
    </submittedName>
</protein>
<accession>A0ACC1PP79</accession>
<comment type="caution">
    <text evidence="1">The sequence shown here is derived from an EMBL/GenBank/DDBJ whole genome shotgun (WGS) entry which is preliminary data.</text>
</comment>